<organism evidence="1">
    <name type="scientific">freshwater metagenome</name>
    <dbReference type="NCBI Taxonomy" id="449393"/>
    <lineage>
        <taxon>unclassified sequences</taxon>
        <taxon>metagenomes</taxon>
        <taxon>ecological metagenomes</taxon>
    </lineage>
</organism>
<proteinExistence type="predicted"/>
<name>A0A6J6SMI6_9ZZZZ</name>
<evidence type="ECO:0000313" key="1">
    <source>
        <dbReference type="EMBL" id="CAB4735429.1"/>
    </source>
</evidence>
<reference evidence="1" key="1">
    <citation type="submission" date="2020-05" db="EMBL/GenBank/DDBJ databases">
        <authorList>
            <person name="Chiriac C."/>
            <person name="Salcher M."/>
            <person name="Ghai R."/>
            <person name="Kavagutti S V."/>
        </authorList>
    </citation>
    <scope>NUCLEOTIDE SEQUENCE</scope>
</reference>
<sequence>MKKVSLLLLSLILLSGCSASPQEKRNKFDGCVIDQMAIHNVDGVNSAVVAGWQQEAEKACRNFLD</sequence>
<accession>A0A6J6SMI6</accession>
<dbReference type="EMBL" id="CAEZYX010000009">
    <property type="protein sequence ID" value="CAB4735429.1"/>
    <property type="molecule type" value="Genomic_DNA"/>
</dbReference>
<dbReference type="PROSITE" id="PS51257">
    <property type="entry name" value="PROKAR_LIPOPROTEIN"/>
    <property type="match status" value="1"/>
</dbReference>
<protein>
    <submittedName>
        <fullName evidence="1">Unannotated protein</fullName>
    </submittedName>
</protein>
<gene>
    <name evidence="1" type="ORF">UFOPK2802_00175</name>
</gene>
<dbReference type="AlphaFoldDB" id="A0A6J6SMI6"/>